<evidence type="ECO:0000313" key="1">
    <source>
        <dbReference type="EMBL" id="KAG6654311.1"/>
    </source>
</evidence>
<sequence length="51" mass="6278">MYRTSHWRWNIDMNMDHFIYKVVMELIGAAEQKRNKVKCSLMAKQRLHKLQ</sequence>
<dbReference type="AlphaFoldDB" id="A0A8T1QJA2"/>
<protein>
    <submittedName>
        <fullName evidence="1">Uncharacterized protein</fullName>
    </submittedName>
</protein>
<gene>
    <name evidence="1" type="ORF">CIPAW_05G136300</name>
</gene>
<evidence type="ECO:0000313" key="2">
    <source>
        <dbReference type="Proteomes" id="UP000811609"/>
    </source>
</evidence>
<proteinExistence type="predicted"/>
<keyword evidence="2" id="KW-1185">Reference proteome</keyword>
<dbReference type="EMBL" id="CM031813">
    <property type="protein sequence ID" value="KAG6654311.1"/>
    <property type="molecule type" value="Genomic_DNA"/>
</dbReference>
<comment type="caution">
    <text evidence="1">The sequence shown here is derived from an EMBL/GenBank/DDBJ whole genome shotgun (WGS) entry which is preliminary data.</text>
</comment>
<organism evidence="1 2">
    <name type="scientific">Carya illinoinensis</name>
    <name type="common">Pecan</name>
    <dbReference type="NCBI Taxonomy" id="32201"/>
    <lineage>
        <taxon>Eukaryota</taxon>
        <taxon>Viridiplantae</taxon>
        <taxon>Streptophyta</taxon>
        <taxon>Embryophyta</taxon>
        <taxon>Tracheophyta</taxon>
        <taxon>Spermatophyta</taxon>
        <taxon>Magnoliopsida</taxon>
        <taxon>eudicotyledons</taxon>
        <taxon>Gunneridae</taxon>
        <taxon>Pentapetalae</taxon>
        <taxon>rosids</taxon>
        <taxon>fabids</taxon>
        <taxon>Fagales</taxon>
        <taxon>Juglandaceae</taxon>
        <taxon>Carya</taxon>
    </lineage>
</organism>
<dbReference type="Proteomes" id="UP000811609">
    <property type="component" value="Chromosome 5"/>
</dbReference>
<accession>A0A8T1QJA2</accession>
<reference evidence="1" key="1">
    <citation type="submission" date="2020-12" db="EMBL/GenBank/DDBJ databases">
        <title>WGS assembly of Carya illinoinensis cv. Pawnee.</title>
        <authorList>
            <person name="Platts A."/>
            <person name="Shu S."/>
            <person name="Wright S."/>
            <person name="Barry K."/>
            <person name="Edger P."/>
            <person name="Pires J.C."/>
            <person name="Schmutz J."/>
        </authorList>
    </citation>
    <scope>NUCLEOTIDE SEQUENCE</scope>
    <source>
        <tissue evidence="1">Leaf</tissue>
    </source>
</reference>
<name>A0A8T1QJA2_CARIL</name>